<dbReference type="InterPro" id="IPR002885">
    <property type="entry name" value="PPR_rpt"/>
</dbReference>
<feature type="repeat" description="PPR" evidence="3">
    <location>
        <begin position="88"/>
        <end position="122"/>
    </location>
</feature>
<dbReference type="GO" id="GO:0005739">
    <property type="term" value="C:mitochondrion"/>
    <property type="evidence" value="ECO:0007669"/>
    <property type="project" value="TreeGrafter"/>
</dbReference>
<comment type="similarity">
    <text evidence="1">Belongs to the PPR family. P subfamily.</text>
</comment>
<dbReference type="InterPro" id="IPR051114">
    <property type="entry name" value="Mito_RNA_Proc_CCM1"/>
</dbReference>
<name>A0AA86RXS0_9FABA</name>
<evidence type="ECO:0000313" key="4">
    <source>
        <dbReference type="EMBL" id="CAJ1933977.1"/>
    </source>
</evidence>
<evidence type="ECO:0000313" key="5">
    <source>
        <dbReference type="Proteomes" id="UP001189624"/>
    </source>
</evidence>
<proteinExistence type="inferred from homology"/>
<protein>
    <recommendedName>
        <fullName evidence="6">Pentatricopeptide repeat-containing protein</fullName>
    </recommendedName>
</protein>
<dbReference type="InterPro" id="IPR011990">
    <property type="entry name" value="TPR-like_helical_dom_sf"/>
</dbReference>
<dbReference type="Pfam" id="PF13812">
    <property type="entry name" value="PPR_3"/>
    <property type="match status" value="1"/>
</dbReference>
<keyword evidence="5" id="KW-1185">Reference proteome</keyword>
<keyword evidence="2" id="KW-0677">Repeat</keyword>
<evidence type="ECO:0000256" key="1">
    <source>
        <dbReference type="ARBA" id="ARBA00007626"/>
    </source>
</evidence>
<evidence type="ECO:0008006" key="6">
    <source>
        <dbReference type="Google" id="ProtNLM"/>
    </source>
</evidence>
<dbReference type="Pfam" id="PF01535">
    <property type="entry name" value="PPR"/>
    <property type="match status" value="1"/>
</dbReference>
<sequence>MGKVYELVDEMERRNGNCLPNAVTYCYLLKSLKEPGEVHGVLERMERNGCGMNDDVYNLVLRLYMKWDDEDGVRKTWEEMERNGWGPDRRSYTIMVHEHFEKGRVKDVVRYFEEMIAKGIMPEQRTEKLVSSLNIRVKGRTEKRESIEEERTRL</sequence>
<organism evidence="4 5">
    <name type="scientific">Sphenostylis stenocarpa</name>
    <dbReference type="NCBI Taxonomy" id="92480"/>
    <lineage>
        <taxon>Eukaryota</taxon>
        <taxon>Viridiplantae</taxon>
        <taxon>Streptophyta</taxon>
        <taxon>Embryophyta</taxon>
        <taxon>Tracheophyta</taxon>
        <taxon>Spermatophyta</taxon>
        <taxon>Magnoliopsida</taxon>
        <taxon>eudicotyledons</taxon>
        <taxon>Gunneridae</taxon>
        <taxon>Pentapetalae</taxon>
        <taxon>rosids</taxon>
        <taxon>fabids</taxon>
        <taxon>Fabales</taxon>
        <taxon>Fabaceae</taxon>
        <taxon>Papilionoideae</taxon>
        <taxon>50 kb inversion clade</taxon>
        <taxon>NPAAA clade</taxon>
        <taxon>indigoferoid/millettioid clade</taxon>
        <taxon>Phaseoleae</taxon>
        <taxon>Sphenostylis</taxon>
    </lineage>
</organism>
<dbReference type="PANTHER" id="PTHR47934:SF6">
    <property type="entry name" value="MITOCHONDRIAL GROUP I INTRON SPLICING FACTOR CCM1-RELATED"/>
    <property type="match status" value="1"/>
</dbReference>
<dbReference type="PROSITE" id="PS51375">
    <property type="entry name" value="PPR"/>
    <property type="match status" value="2"/>
</dbReference>
<dbReference type="Gene3D" id="1.25.40.10">
    <property type="entry name" value="Tetratricopeptide repeat domain"/>
    <property type="match status" value="1"/>
</dbReference>
<evidence type="ECO:0000256" key="3">
    <source>
        <dbReference type="PROSITE-ProRule" id="PRU00708"/>
    </source>
</evidence>
<dbReference type="AlphaFoldDB" id="A0AA86RXS0"/>
<feature type="repeat" description="PPR" evidence="3">
    <location>
        <begin position="53"/>
        <end position="87"/>
    </location>
</feature>
<dbReference type="PANTHER" id="PTHR47934">
    <property type="entry name" value="PENTATRICOPEPTIDE REPEAT-CONTAINING PROTEIN PET309, MITOCHONDRIAL"/>
    <property type="match status" value="1"/>
</dbReference>
<accession>A0AA86RXS0</accession>
<dbReference type="GO" id="GO:0007005">
    <property type="term" value="P:mitochondrion organization"/>
    <property type="evidence" value="ECO:0007669"/>
    <property type="project" value="TreeGrafter"/>
</dbReference>
<dbReference type="Gramene" id="rna-AYBTSS11_LOCUS6658">
    <property type="protein sequence ID" value="CAJ1933977.1"/>
    <property type="gene ID" value="gene-AYBTSS11_LOCUS6658"/>
</dbReference>
<dbReference type="GO" id="GO:0006396">
    <property type="term" value="P:RNA processing"/>
    <property type="evidence" value="ECO:0007669"/>
    <property type="project" value="TreeGrafter"/>
</dbReference>
<dbReference type="GO" id="GO:0003729">
    <property type="term" value="F:mRNA binding"/>
    <property type="evidence" value="ECO:0007669"/>
    <property type="project" value="TreeGrafter"/>
</dbReference>
<reference evidence="4" key="1">
    <citation type="submission" date="2023-10" db="EMBL/GenBank/DDBJ databases">
        <authorList>
            <person name="Domelevo Entfellner J.-B."/>
        </authorList>
    </citation>
    <scope>NUCLEOTIDE SEQUENCE</scope>
</reference>
<dbReference type="EMBL" id="OY731399">
    <property type="protein sequence ID" value="CAJ1933977.1"/>
    <property type="molecule type" value="Genomic_DNA"/>
</dbReference>
<gene>
    <name evidence="4" type="ORF">AYBTSS11_LOCUS6658</name>
</gene>
<dbReference type="Proteomes" id="UP001189624">
    <property type="component" value="Chromosome 2"/>
</dbReference>
<dbReference type="NCBIfam" id="TIGR00756">
    <property type="entry name" value="PPR"/>
    <property type="match status" value="2"/>
</dbReference>
<evidence type="ECO:0000256" key="2">
    <source>
        <dbReference type="ARBA" id="ARBA00022737"/>
    </source>
</evidence>